<dbReference type="GO" id="GO:0008887">
    <property type="term" value="F:glycerate kinase activity"/>
    <property type="evidence" value="ECO:0007669"/>
    <property type="project" value="UniProtKB-UniRule"/>
</dbReference>
<dbReference type="Gene3D" id="3.40.50.10350">
    <property type="entry name" value="Glycerate kinase, domain 1"/>
    <property type="match status" value="1"/>
</dbReference>
<dbReference type="PANTHER" id="PTHR21599:SF0">
    <property type="entry name" value="GLYCERATE KINASE"/>
    <property type="match status" value="1"/>
</dbReference>
<dbReference type="PIRSF" id="PIRSF006078">
    <property type="entry name" value="GlxK"/>
    <property type="match status" value="1"/>
</dbReference>
<dbReference type="AlphaFoldDB" id="A0AB33K5Q3"/>
<accession>A0AB33K5Q3</accession>
<dbReference type="InterPro" id="IPR018197">
    <property type="entry name" value="Glycerate_kinase_RE-like"/>
</dbReference>
<dbReference type="GO" id="GO:0031388">
    <property type="term" value="P:organic acid phosphorylation"/>
    <property type="evidence" value="ECO:0007669"/>
    <property type="project" value="UniProtKB-UniRule"/>
</dbReference>
<evidence type="ECO:0000256" key="1">
    <source>
        <dbReference type="ARBA" id="ARBA00006284"/>
    </source>
</evidence>
<dbReference type="Gene3D" id="3.90.1510.10">
    <property type="entry name" value="Glycerate kinase, domain 2"/>
    <property type="match status" value="1"/>
</dbReference>
<keyword evidence="3 4" id="KW-0418">Kinase</keyword>
<dbReference type="Pfam" id="PF02595">
    <property type="entry name" value="Gly_kinase"/>
    <property type="match status" value="1"/>
</dbReference>
<comment type="similarity">
    <text evidence="1 4">Belongs to the glycerate kinase type-1 family.</text>
</comment>
<protein>
    <submittedName>
        <fullName evidence="5">Glycerate kinase</fullName>
    </submittedName>
</protein>
<gene>
    <name evidence="5" type="ORF">KCMC57_51570</name>
</gene>
<dbReference type="NCBIfam" id="TIGR00045">
    <property type="entry name" value="glycerate kinase"/>
    <property type="match status" value="1"/>
</dbReference>
<evidence type="ECO:0000256" key="2">
    <source>
        <dbReference type="ARBA" id="ARBA00022679"/>
    </source>
</evidence>
<reference evidence="5" key="1">
    <citation type="submission" date="2024-07" db="EMBL/GenBank/DDBJ databases">
        <title>Complete genome sequences of cellulolytic bacteria, Kitasatospora sp. CMC57 and Streptomyces sp. CMC78, isolated from Japanese agricultural soil.</title>
        <authorList>
            <person name="Hashimoto T."/>
            <person name="Ito M."/>
            <person name="Iwamoto M."/>
            <person name="Fukahori D."/>
            <person name="Shoda T."/>
            <person name="Sakoda M."/>
            <person name="Morohoshi T."/>
            <person name="Mitsuboshi M."/>
            <person name="Nishizawa T."/>
        </authorList>
    </citation>
    <scope>NUCLEOTIDE SEQUENCE</scope>
    <source>
        <strain evidence="5">CMC57</strain>
    </source>
</reference>
<sequence length="366" mass="36209">MKVVIAPDSFKGTATAVEAAEALAAGWRSVRPSDHLVLRPMADGGEGTLAAVGAGGELIEVANCVGPDGRSVTGRYALLPDGTAVVELATVSGLPLLDRLAPLTATSRGTGEVVAAALDRGARRLVIGLGGSASTDGGAGLLAALGLRLLDASGRRLPDGGAALADAARVDRSALRPPPPGGVLLLTDVTNPLLGPDGAAAVYGPQKGATPADVTRLDMALRRLAALLGGDPDQPGAGAAGGTGYGLHAAWGARVTPGAAAVADLLGLSAAVADADLVITGEGRFDATSHRGKAVGEVLQRAAHTRTTVVAGAATLPALTLTALAGSAAEALARPLHWLRLAGATLARQDRCLPGVARPRRSPAPS</sequence>
<organism evidence="5">
    <name type="scientific">Kitasatospora sp. CMC57</name>
    <dbReference type="NCBI Taxonomy" id="3231513"/>
    <lineage>
        <taxon>Bacteria</taxon>
        <taxon>Bacillati</taxon>
        <taxon>Actinomycetota</taxon>
        <taxon>Actinomycetes</taxon>
        <taxon>Kitasatosporales</taxon>
        <taxon>Streptomycetaceae</taxon>
        <taxon>Kitasatospora</taxon>
    </lineage>
</organism>
<dbReference type="SUPFAM" id="SSF110738">
    <property type="entry name" value="Glycerate kinase I"/>
    <property type="match status" value="1"/>
</dbReference>
<keyword evidence="2 4" id="KW-0808">Transferase</keyword>
<dbReference type="PANTHER" id="PTHR21599">
    <property type="entry name" value="GLYCERATE KINASE"/>
    <property type="match status" value="1"/>
</dbReference>
<dbReference type="EMBL" id="AP035881">
    <property type="protein sequence ID" value="BFP48789.1"/>
    <property type="molecule type" value="Genomic_DNA"/>
</dbReference>
<dbReference type="InterPro" id="IPR018193">
    <property type="entry name" value="Glyc_kinase_flavodox-like_fold"/>
</dbReference>
<dbReference type="InterPro" id="IPR004381">
    <property type="entry name" value="Glycerate_kinase"/>
</dbReference>
<dbReference type="RefSeq" id="WP_407990968.1">
    <property type="nucleotide sequence ID" value="NZ_AP035881.2"/>
</dbReference>
<dbReference type="InterPro" id="IPR036129">
    <property type="entry name" value="Glycerate_kinase_sf"/>
</dbReference>
<proteinExistence type="inferred from homology"/>
<evidence type="ECO:0000256" key="3">
    <source>
        <dbReference type="ARBA" id="ARBA00022777"/>
    </source>
</evidence>
<evidence type="ECO:0000256" key="4">
    <source>
        <dbReference type="PIRNR" id="PIRNR006078"/>
    </source>
</evidence>
<name>A0AB33K5Q3_9ACTN</name>
<evidence type="ECO:0000313" key="5">
    <source>
        <dbReference type="EMBL" id="BFP48789.1"/>
    </source>
</evidence>